<protein>
    <submittedName>
        <fullName evidence="2">Uncharacterized protein</fullName>
    </submittedName>
</protein>
<evidence type="ECO:0000313" key="3">
    <source>
        <dbReference type="Proteomes" id="UP001343600"/>
    </source>
</evidence>
<proteinExistence type="predicted"/>
<reference evidence="2 3" key="1">
    <citation type="submission" date="2024-01" db="EMBL/GenBank/DDBJ databases">
        <title>Characterization of Pseudomonas viridiflava in Georgia, USA.</title>
        <authorList>
            <person name="Zhao M."/>
            <person name="Dutta B."/>
        </authorList>
    </citation>
    <scope>NUCLEOTIDE SEQUENCE [LARGE SCALE GENOMIC DNA]</scope>
    <source>
        <strain evidence="2 3">21GA0539</strain>
    </source>
</reference>
<accession>A0ABU7N972</accession>
<comment type="caution">
    <text evidence="2">The sequence shown here is derived from an EMBL/GenBank/DDBJ whole genome shotgun (WGS) entry which is preliminary data.</text>
</comment>
<dbReference type="Proteomes" id="UP001343600">
    <property type="component" value="Unassembled WGS sequence"/>
</dbReference>
<feature type="compositionally biased region" description="Basic and acidic residues" evidence="1">
    <location>
        <begin position="251"/>
        <end position="265"/>
    </location>
</feature>
<feature type="region of interest" description="Disordered" evidence="1">
    <location>
        <begin position="251"/>
        <end position="275"/>
    </location>
</feature>
<dbReference type="EMBL" id="JAZEIP010000025">
    <property type="protein sequence ID" value="MEE4041482.1"/>
    <property type="molecule type" value="Genomic_DNA"/>
</dbReference>
<feature type="compositionally biased region" description="Polar residues" evidence="1">
    <location>
        <begin position="266"/>
        <end position="275"/>
    </location>
</feature>
<gene>
    <name evidence="2" type="ORF">V2I87_15405</name>
</gene>
<sequence length="275" mass="31114">MEVAQTNFLMENNKVTQEEIPLRNMESNVIVRFSKAFEARFNSVGSEERAGWANTTLGRQDAEFADHLLAANARFAIIEFKATLDAIETEARKSRRQKLFEELAIRKDFLRRCLDIHMVCWGTVESHQPAGFQIPIHEEVDMLSRYAALVAPFMSAELALPAGNPMHTEKFLDRFLGARTVGGTYRRFRTYLDELGAIAGGESGDSTTIQGMVCVYLPGSATILGRFAHARFRGLEELQLLMQPRGLERESRLQRSKIRDRDYPSDRNNGPSLGR</sequence>
<keyword evidence="3" id="KW-1185">Reference proteome</keyword>
<organism evidence="2 3">
    <name type="scientific">Pseudomonas viridiflava</name>
    <name type="common">Phytomonas viridiflava</name>
    <dbReference type="NCBI Taxonomy" id="33069"/>
    <lineage>
        <taxon>Bacteria</taxon>
        <taxon>Pseudomonadati</taxon>
        <taxon>Pseudomonadota</taxon>
        <taxon>Gammaproteobacteria</taxon>
        <taxon>Pseudomonadales</taxon>
        <taxon>Pseudomonadaceae</taxon>
        <taxon>Pseudomonas</taxon>
    </lineage>
</organism>
<name>A0ABU7N972_PSEVI</name>
<dbReference type="RefSeq" id="WP_330512568.1">
    <property type="nucleotide sequence ID" value="NZ_JAZEIH010000004.1"/>
</dbReference>
<evidence type="ECO:0000313" key="2">
    <source>
        <dbReference type="EMBL" id="MEE4041482.1"/>
    </source>
</evidence>
<evidence type="ECO:0000256" key="1">
    <source>
        <dbReference type="SAM" id="MobiDB-lite"/>
    </source>
</evidence>